<evidence type="ECO:0000313" key="2">
    <source>
        <dbReference type="EnsemblPlants" id="OB04G28330.1"/>
    </source>
</evidence>
<dbReference type="GeneID" id="102706189"/>
<dbReference type="OrthoDB" id="672903at2759"/>
<dbReference type="eggNOG" id="ENOG502S1AR">
    <property type="taxonomic scope" value="Eukaryota"/>
</dbReference>
<dbReference type="RefSeq" id="XP_006653662.1">
    <property type="nucleotide sequence ID" value="XM_006653599.3"/>
</dbReference>
<feature type="region of interest" description="Disordered" evidence="1">
    <location>
        <begin position="1"/>
        <end position="37"/>
    </location>
</feature>
<gene>
    <name evidence="2" type="primary">LOC102706189</name>
</gene>
<dbReference type="KEGG" id="obr:102706189"/>
<proteinExistence type="predicted"/>
<dbReference type="PANTHER" id="PTHR35459">
    <property type="entry name" value="T1N6.14 PROTEIN"/>
    <property type="match status" value="1"/>
</dbReference>
<reference evidence="2" key="1">
    <citation type="journal article" date="2013" name="Nat. Commun.">
        <title>Whole-genome sequencing of Oryza brachyantha reveals mechanisms underlying Oryza genome evolution.</title>
        <authorList>
            <person name="Chen J."/>
            <person name="Huang Q."/>
            <person name="Gao D."/>
            <person name="Wang J."/>
            <person name="Lang Y."/>
            <person name="Liu T."/>
            <person name="Li B."/>
            <person name="Bai Z."/>
            <person name="Luis Goicoechea J."/>
            <person name="Liang C."/>
            <person name="Chen C."/>
            <person name="Zhang W."/>
            <person name="Sun S."/>
            <person name="Liao Y."/>
            <person name="Zhang X."/>
            <person name="Yang L."/>
            <person name="Song C."/>
            <person name="Wang M."/>
            <person name="Shi J."/>
            <person name="Liu G."/>
            <person name="Liu J."/>
            <person name="Zhou H."/>
            <person name="Zhou W."/>
            <person name="Yu Q."/>
            <person name="An N."/>
            <person name="Chen Y."/>
            <person name="Cai Q."/>
            <person name="Wang B."/>
            <person name="Liu B."/>
            <person name="Min J."/>
            <person name="Huang Y."/>
            <person name="Wu H."/>
            <person name="Li Z."/>
            <person name="Zhang Y."/>
            <person name="Yin Y."/>
            <person name="Song W."/>
            <person name="Jiang J."/>
            <person name="Jackson S.A."/>
            <person name="Wing R.A."/>
            <person name="Wang J."/>
            <person name="Chen M."/>
        </authorList>
    </citation>
    <scope>NUCLEOTIDE SEQUENCE [LARGE SCALE GENOMIC DNA]</scope>
    <source>
        <strain evidence="2">cv. IRGC 101232</strain>
    </source>
</reference>
<dbReference type="PANTHER" id="PTHR35459:SF2">
    <property type="entry name" value="T1N6.14 PROTEIN"/>
    <property type="match status" value="1"/>
</dbReference>
<evidence type="ECO:0000313" key="3">
    <source>
        <dbReference type="Proteomes" id="UP000006038"/>
    </source>
</evidence>
<evidence type="ECO:0000256" key="1">
    <source>
        <dbReference type="SAM" id="MobiDB-lite"/>
    </source>
</evidence>
<accession>J3M0A8</accession>
<dbReference type="STRING" id="4533.J3M0A8"/>
<dbReference type="Gramene" id="OB04G28330.1">
    <property type="protein sequence ID" value="OB04G28330.1"/>
    <property type="gene ID" value="OB04G28330"/>
</dbReference>
<organism evidence="2">
    <name type="scientific">Oryza brachyantha</name>
    <name type="common">malo sina</name>
    <dbReference type="NCBI Taxonomy" id="4533"/>
    <lineage>
        <taxon>Eukaryota</taxon>
        <taxon>Viridiplantae</taxon>
        <taxon>Streptophyta</taxon>
        <taxon>Embryophyta</taxon>
        <taxon>Tracheophyta</taxon>
        <taxon>Spermatophyta</taxon>
        <taxon>Magnoliopsida</taxon>
        <taxon>Liliopsida</taxon>
        <taxon>Poales</taxon>
        <taxon>Poaceae</taxon>
        <taxon>BOP clade</taxon>
        <taxon>Oryzoideae</taxon>
        <taxon>Oryzeae</taxon>
        <taxon>Oryzinae</taxon>
        <taxon>Oryza</taxon>
    </lineage>
</organism>
<protein>
    <submittedName>
        <fullName evidence="2">Uncharacterized protein</fullName>
    </submittedName>
</protein>
<feature type="compositionally biased region" description="Pro residues" evidence="1">
    <location>
        <begin position="7"/>
        <end position="20"/>
    </location>
</feature>
<sequence>MVSPTSAPAPPPPPPPPSPAPARDAAPKKRRLEEVGFQRSPYYNIRAAVASLRGRFLQLCEGTDTQKKDAALEILKEIKVLMDLSKKMRLDLSATAGPVKPTDEPASGDARNMPAGKIPPGENNQVHPTNKTASFMHSTGEKAPLNPLEIKHDAEPSVTDYTKKSGQHLQGSYVIGGSPIGWNFLMWPGSSATYYGLTRSEWLAHRAAK</sequence>
<reference evidence="2" key="2">
    <citation type="submission" date="2013-04" db="UniProtKB">
        <authorList>
            <consortium name="EnsemblPlants"/>
        </authorList>
    </citation>
    <scope>IDENTIFICATION</scope>
</reference>
<feature type="compositionally biased region" description="Basic and acidic residues" evidence="1">
    <location>
        <begin position="25"/>
        <end position="36"/>
    </location>
</feature>
<dbReference type="Proteomes" id="UP000006038">
    <property type="component" value="Chromosome 4"/>
</dbReference>
<dbReference type="AlphaFoldDB" id="J3M0A8"/>
<dbReference type="HOGENOM" id="CLU_080835_0_0_1"/>
<keyword evidence="3" id="KW-1185">Reference proteome</keyword>
<name>J3M0A8_ORYBR</name>
<dbReference type="OMA" id="GDARNMP"/>
<dbReference type="EnsemblPlants" id="OB04G28330.1">
    <property type="protein sequence ID" value="OB04G28330.1"/>
    <property type="gene ID" value="OB04G28330"/>
</dbReference>